<dbReference type="OrthoDB" id="9809746at2"/>
<proteinExistence type="predicted"/>
<dbReference type="Proteomes" id="UP000597138">
    <property type="component" value="Unassembled WGS sequence"/>
</dbReference>
<dbReference type="PROSITE" id="PS51352">
    <property type="entry name" value="THIOREDOXIN_2"/>
    <property type="match status" value="1"/>
</dbReference>
<dbReference type="InterPro" id="IPR047262">
    <property type="entry name" value="PRX-like1"/>
</dbReference>
<dbReference type="EMBL" id="BMEG01000008">
    <property type="protein sequence ID" value="GGD85478.1"/>
    <property type="molecule type" value="Genomic_DNA"/>
</dbReference>
<evidence type="ECO:0000313" key="4">
    <source>
        <dbReference type="Proteomes" id="UP000027439"/>
    </source>
</evidence>
<dbReference type="PANTHER" id="PTHR43640">
    <property type="entry name" value="OS07G0260300 PROTEIN"/>
    <property type="match status" value="1"/>
</dbReference>
<dbReference type="Proteomes" id="UP000027439">
    <property type="component" value="Unassembled WGS sequence"/>
</dbReference>
<gene>
    <name evidence="3" type="ORF">BG57_30075</name>
    <name evidence="2" type="ORF">GCM10010985_45110</name>
</gene>
<accession>A0A069P447</accession>
<dbReference type="GO" id="GO:0016209">
    <property type="term" value="F:antioxidant activity"/>
    <property type="evidence" value="ECO:0007669"/>
    <property type="project" value="InterPro"/>
</dbReference>
<dbReference type="PANTHER" id="PTHR43640:SF1">
    <property type="entry name" value="THIOREDOXIN-DEPENDENT PEROXIREDOXIN"/>
    <property type="match status" value="1"/>
</dbReference>
<sequence length="181" mass="20182">MPTESPTAELGAIAPAFTLPATDGRTYNLDTLRGPKGLVLVYMCNHCPYVKAALPHLIRDAIDLKELGVGLASINSNDASIYTDDAFDRMIAVSKEWRMPFPYLHDETQEVARAYGAVCTPECFGFDAELRLRYRGRIDASRKEPLPAARRDLYEAMRAIVEGREPDEQYPALGCSIKWKA</sequence>
<evidence type="ECO:0000313" key="5">
    <source>
        <dbReference type="Proteomes" id="UP000597138"/>
    </source>
</evidence>
<evidence type="ECO:0000259" key="1">
    <source>
        <dbReference type="PROSITE" id="PS51352"/>
    </source>
</evidence>
<dbReference type="AlphaFoldDB" id="A0A069P447"/>
<reference evidence="2" key="4">
    <citation type="submission" date="2024-05" db="EMBL/GenBank/DDBJ databases">
        <authorList>
            <person name="Sun Q."/>
            <person name="Zhou Y."/>
        </authorList>
    </citation>
    <scope>NUCLEOTIDE SEQUENCE</scope>
    <source>
        <strain evidence="2">CGMCC 1.11013</strain>
    </source>
</reference>
<reference evidence="3 4" key="2">
    <citation type="submission" date="2014-03" db="EMBL/GenBank/DDBJ databases">
        <title>Draft Genome Sequences of Four Burkholderia Strains.</title>
        <authorList>
            <person name="Liu X.Y."/>
            <person name="Li C.X."/>
            <person name="Xu J.H."/>
        </authorList>
    </citation>
    <scope>NUCLEOTIDE SEQUENCE [LARGE SCALE GENOMIC DNA]</scope>
    <source>
        <strain evidence="3 4">R27</strain>
    </source>
</reference>
<reference evidence="5" key="3">
    <citation type="journal article" date="2019" name="Int. J. Syst. Evol. Microbiol.">
        <title>The Global Catalogue of Microorganisms (GCM) 10K type strain sequencing project: providing services to taxonomists for standard genome sequencing and annotation.</title>
        <authorList>
            <consortium name="The Broad Institute Genomics Platform"/>
            <consortium name="The Broad Institute Genome Sequencing Center for Infectious Disease"/>
            <person name="Wu L."/>
            <person name="Ma J."/>
        </authorList>
    </citation>
    <scope>NUCLEOTIDE SEQUENCE [LARGE SCALE GENOMIC DNA]</scope>
    <source>
        <strain evidence="5">CGMCC 1.11013</strain>
    </source>
</reference>
<dbReference type="GO" id="GO:0016491">
    <property type="term" value="F:oxidoreductase activity"/>
    <property type="evidence" value="ECO:0007669"/>
    <property type="project" value="InterPro"/>
</dbReference>
<comment type="caution">
    <text evidence="3">The sequence shown here is derived from an EMBL/GenBank/DDBJ whole genome shotgun (WGS) entry which is preliminary data.</text>
</comment>
<keyword evidence="5" id="KW-1185">Reference proteome</keyword>
<dbReference type="Pfam" id="PF00578">
    <property type="entry name" value="AhpC-TSA"/>
    <property type="match status" value="1"/>
</dbReference>
<dbReference type="InterPro" id="IPR000866">
    <property type="entry name" value="AhpC/TSA"/>
</dbReference>
<name>A0A069P447_9BURK</name>
<evidence type="ECO:0000313" key="2">
    <source>
        <dbReference type="EMBL" id="GGD85478.1"/>
    </source>
</evidence>
<dbReference type="CDD" id="cd02969">
    <property type="entry name" value="PRX_like1"/>
    <property type="match status" value="1"/>
</dbReference>
<dbReference type="Gene3D" id="3.40.30.10">
    <property type="entry name" value="Glutaredoxin"/>
    <property type="match status" value="1"/>
</dbReference>
<feature type="domain" description="Thioredoxin" evidence="1">
    <location>
        <begin position="8"/>
        <end position="165"/>
    </location>
</feature>
<evidence type="ECO:0000313" key="3">
    <source>
        <dbReference type="EMBL" id="KDR35465.1"/>
    </source>
</evidence>
<organism evidence="3 4">
    <name type="scientific">Caballeronia grimmiae</name>
    <dbReference type="NCBI Taxonomy" id="1071679"/>
    <lineage>
        <taxon>Bacteria</taxon>
        <taxon>Pseudomonadati</taxon>
        <taxon>Pseudomonadota</taxon>
        <taxon>Betaproteobacteria</taxon>
        <taxon>Burkholderiales</taxon>
        <taxon>Burkholderiaceae</taxon>
        <taxon>Caballeronia</taxon>
    </lineage>
</organism>
<protein>
    <submittedName>
        <fullName evidence="3">Alkyl hydroperoxide reductase</fullName>
    </submittedName>
    <submittedName>
        <fullName evidence="2">Thioredoxin family protein</fullName>
    </submittedName>
</protein>
<dbReference type="STRING" id="1071679.BG57_30075"/>
<dbReference type="RefSeq" id="WP_035962975.1">
    <property type="nucleotide sequence ID" value="NZ_BMEG01000008.1"/>
</dbReference>
<dbReference type="eggNOG" id="COG1225">
    <property type="taxonomic scope" value="Bacteria"/>
</dbReference>
<dbReference type="InterPro" id="IPR013766">
    <property type="entry name" value="Thioredoxin_domain"/>
</dbReference>
<reference evidence="2" key="1">
    <citation type="journal article" date="2014" name="Int. J. Syst. Evol. Microbiol.">
        <title>Complete genome of a new Firmicutes species belonging to the dominant human colonic microbiota ('Ruminococcus bicirculans') reveals two chromosomes and a selective capacity to utilize plant glucans.</title>
        <authorList>
            <consortium name="NISC Comparative Sequencing Program"/>
            <person name="Wegmann U."/>
            <person name="Louis P."/>
            <person name="Goesmann A."/>
            <person name="Henrissat B."/>
            <person name="Duncan S.H."/>
            <person name="Flint H.J."/>
        </authorList>
    </citation>
    <scope>NUCLEOTIDE SEQUENCE</scope>
    <source>
        <strain evidence="2">CGMCC 1.11013</strain>
    </source>
</reference>
<dbReference type="SUPFAM" id="SSF52833">
    <property type="entry name" value="Thioredoxin-like"/>
    <property type="match status" value="1"/>
</dbReference>
<dbReference type="EMBL" id="JFHE01000007">
    <property type="protein sequence ID" value="KDR35465.1"/>
    <property type="molecule type" value="Genomic_DNA"/>
</dbReference>
<dbReference type="InterPro" id="IPR036249">
    <property type="entry name" value="Thioredoxin-like_sf"/>
</dbReference>